<evidence type="ECO:0000256" key="1">
    <source>
        <dbReference type="SAM" id="MobiDB-lite"/>
    </source>
</evidence>
<evidence type="ECO:0000313" key="4">
    <source>
        <dbReference type="Proteomes" id="UP000193648"/>
    </source>
</evidence>
<proteinExistence type="predicted"/>
<dbReference type="SMART" id="SM00612">
    <property type="entry name" value="Kelch"/>
    <property type="match status" value="1"/>
</dbReference>
<keyword evidence="4" id="KW-1185">Reference proteome</keyword>
<name>A0A1Y2H7T6_9FUNG</name>
<reference evidence="3 4" key="1">
    <citation type="submission" date="2016-07" db="EMBL/GenBank/DDBJ databases">
        <title>Pervasive Adenine N6-methylation of Active Genes in Fungi.</title>
        <authorList>
            <consortium name="DOE Joint Genome Institute"/>
            <person name="Mondo S.J."/>
            <person name="Dannebaum R.O."/>
            <person name="Kuo R.C."/>
            <person name="Labutti K."/>
            <person name="Haridas S."/>
            <person name="Kuo A."/>
            <person name="Salamov A."/>
            <person name="Ahrendt S.R."/>
            <person name="Lipzen A."/>
            <person name="Sullivan W."/>
            <person name="Andreopoulos W.B."/>
            <person name="Clum A."/>
            <person name="Lindquist E."/>
            <person name="Daum C."/>
            <person name="Ramamoorthy G.K."/>
            <person name="Gryganskyi A."/>
            <person name="Culley D."/>
            <person name="Magnuson J.K."/>
            <person name="James T.Y."/>
            <person name="O'Malley M.A."/>
            <person name="Stajich J.E."/>
            <person name="Spatafora J.W."/>
            <person name="Visel A."/>
            <person name="Grigoriev I.V."/>
        </authorList>
    </citation>
    <scope>NUCLEOTIDE SEQUENCE [LARGE SCALE GENOMIC DNA]</scope>
    <source>
        <strain evidence="3 4">NRRL 3116</strain>
    </source>
</reference>
<feature type="transmembrane region" description="Helical" evidence="2">
    <location>
        <begin position="384"/>
        <end position="406"/>
    </location>
</feature>
<dbReference type="SUPFAM" id="SSF50965">
    <property type="entry name" value="Galactose oxidase, central domain"/>
    <property type="match status" value="1"/>
</dbReference>
<dbReference type="InParanoid" id="A0A1Y2H7T6"/>
<dbReference type="InterPro" id="IPR011043">
    <property type="entry name" value="Gal_Oxase/kelch_b-propeller"/>
</dbReference>
<dbReference type="InterPro" id="IPR015915">
    <property type="entry name" value="Kelch-typ_b-propeller"/>
</dbReference>
<dbReference type="CDD" id="cd12087">
    <property type="entry name" value="TM_EGFR-like"/>
    <property type="match status" value="1"/>
</dbReference>
<comment type="caution">
    <text evidence="3">The sequence shown here is derived from an EMBL/GenBank/DDBJ whole genome shotgun (WGS) entry which is preliminary data.</text>
</comment>
<evidence type="ECO:0000256" key="2">
    <source>
        <dbReference type="SAM" id="Phobius"/>
    </source>
</evidence>
<dbReference type="OrthoDB" id="432528at2759"/>
<dbReference type="Proteomes" id="UP000193648">
    <property type="component" value="Unassembled WGS sequence"/>
</dbReference>
<dbReference type="RefSeq" id="XP_021886775.1">
    <property type="nucleotide sequence ID" value="XM_022027399.1"/>
</dbReference>
<dbReference type="EMBL" id="MCFF01000001">
    <property type="protein sequence ID" value="ORZ29102.1"/>
    <property type="molecule type" value="Genomic_DNA"/>
</dbReference>
<keyword evidence="2" id="KW-0812">Transmembrane</keyword>
<sequence length="475" mass="52578">MAYDNSFPFTVNPTLLIPLLCSLFVSFNNTPLLFAQGQVIPVANTQMPFVRVGSRLFVPGGPQNSNSGSYFALELSKSWSVDTAVWTAHDFGRFVNEKTYYGVGDNQMLYMFPIDGVEDYRIDLTDPNAKWSVMKTTEPLECAIYIPVIDPRTGLIYSASSNLYGESICVFDRSTQTWKLSQVSNGTLAERNYDGAVYNSARNSIMFGYRSKTQGVVIAAHITEYLIDRNSWSYYFVKGQTPTERRANCMAINDDASKIVVFGGHTLNADISSATYSSEIFVLDVNSKEWKKGPNANEPRGYAACTLVGDQFVVWGGERNRAEAPFGSVLVFDLTQFAWVTTYKAPSYLQSLEPTIISSTGSQGPSYTTLPGPTSEPSTMSIEVVIGSVAGASALIALIGGMLFYIRRRKRSEVCEIVDGKIEIEDCYSTSIPEFEGCDKIEYAFSGNRQPFTSQTAKVTHSSREQNYRKKGSQL</sequence>
<dbReference type="Gene3D" id="2.120.10.80">
    <property type="entry name" value="Kelch-type beta propeller"/>
    <property type="match status" value="1"/>
</dbReference>
<evidence type="ECO:0008006" key="5">
    <source>
        <dbReference type="Google" id="ProtNLM"/>
    </source>
</evidence>
<dbReference type="Pfam" id="PF24681">
    <property type="entry name" value="Kelch_KLHDC2_KLHL20_DRC7"/>
    <property type="match status" value="1"/>
</dbReference>
<dbReference type="GeneID" id="33569242"/>
<evidence type="ECO:0000313" key="3">
    <source>
        <dbReference type="EMBL" id="ORZ29102.1"/>
    </source>
</evidence>
<dbReference type="PANTHER" id="PTHR23244:SF490">
    <property type="entry name" value="KELCH REPEAT PROTEIN"/>
    <property type="match status" value="1"/>
</dbReference>
<protein>
    <recommendedName>
        <fullName evidence="5">Kelch repeat protein</fullName>
    </recommendedName>
</protein>
<keyword evidence="2" id="KW-1133">Transmembrane helix</keyword>
<dbReference type="AlphaFoldDB" id="A0A1Y2H7T6"/>
<accession>A0A1Y2H7T6</accession>
<keyword evidence="2" id="KW-0472">Membrane</keyword>
<feature type="region of interest" description="Disordered" evidence="1">
    <location>
        <begin position="454"/>
        <end position="475"/>
    </location>
</feature>
<gene>
    <name evidence="3" type="ORF">BCR41DRAFT_382957</name>
</gene>
<dbReference type="PANTHER" id="PTHR23244">
    <property type="entry name" value="KELCH REPEAT DOMAIN"/>
    <property type="match status" value="1"/>
</dbReference>
<dbReference type="InterPro" id="IPR006652">
    <property type="entry name" value="Kelch_1"/>
</dbReference>
<organism evidence="3 4">
    <name type="scientific">Lobosporangium transversale</name>
    <dbReference type="NCBI Taxonomy" id="64571"/>
    <lineage>
        <taxon>Eukaryota</taxon>
        <taxon>Fungi</taxon>
        <taxon>Fungi incertae sedis</taxon>
        <taxon>Mucoromycota</taxon>
        <taxon>Mortierellomycotina</taxon>
        <taxon>Mortierellomycetes</taxon>
        <taxon>Mortierellales</taxon>
        <taxon>Mortierellaceae</taxon>
        <taxon>Lobosporangium</taxon>
    </lineage>
</organism>